<reference evidence="4 5" key="1">
    <citation type="submission" date="2018-05" db="EMBL/GenBank/DDBJ databases">
        <title>Draft genome sequence of Scytalidium lignicola DSM 105466, a ubiquitous saprotrophic fungus.</title>
        <authorList>
            <person name="Buettner E."/>
            <person name="Gebauer A.M."/>
            <person name="Hofrichter M."/>
            <person name="Liers C."/>
            <person name="Kellner H."/>
        </authorList>
    </citation>
    <scope>NUCLEOTIDE SEQUENCE [LARGE SCALE GENOMIC DNA]</scope>
    <source>
        <strain evidence="4 5">DSM 105466</strain>
    </source>
</reference>
<feature type="repeat" description="ANK" evidence="3">
    <location>
        <begin position="403"/>
        <end position="435"/>
    </location>
</feature>
<dbReference type="PROSITE" id="PS50088">
    <property type="entry name" value="ANK_REPEAT"/>
    <property type="match status" value="9"/>
</dbReference>
<dbReference type="InterPro" id="IPR002110">
    <property type="entry name" value="Ankyrin_rpt"/>
</dbReference>
<organism evidence="4 5">
    <name type="scientific">Scytalidium lignicola</name>
    <name type="common">Hyphomycete</name>
    <dbReference type="NCBI Taxonomy" id="5539"/>
    <lineage>
        <taxon>Eukaryota</taxon>
        <taxon>Fungi</taxon>
        <taxon>Dikarya</taxon>
        <taxon>Ascomycota</taxon>
        <taxon>Pezizomycotina</taxon>
        <taxon>Leotiomycetes</taxon>
        <taxon>Leotiomycetes incertae sedis</taxon>
        <taxon>Scytalidium</taxon>
    </lineage>
</organism>
<dbReference type="PANTHER" id="PTHR24171">
    <property type="entry name" value="ANKYRIN REPEAT DOMAIN-CONTAINING PROTEIN 39-RELATED"/>
    <property type="match status" value="1"/>
</dbReference>
<sequence>MALETVATEILLLIFNPYELSFWPFNSVTRRNLINWQLVCRRWNKVLSERIIVNVNSKILGELVQYATKDVVLRELKKLGESKFDPNSIFVTAAIRGYEDVVQLLIDKGADVDAEGVVSRGRWRLRWRWRWSGPSTAIRVASLYGHVQLVKQLLNAGADVDKRGWDGASPLHCAVCNGHTSVVRLLLEHGADMTTNGLRRNIGTPLYDAASRGYLGIVKLLLDRGADIEIGVDQHETPLQVAIRNGHKSMVKALVDKGANVKVKYWGRDTTLHLAIKCKKKVKGIVQLLLKKGVDANERDDRGWTALHWATSLGWKGVVRLLIRKENVEKNCQASWDRRTPLHLAAAESNPTLVKLLVESGADVDICDRMGWTALHAATDKCCKQTVRILLRNSAKINAKGAHGETALHIAAYHGHTALVLLLLDYGADIEAGMEADIEAGMEERAFKELGFKLRKNAIRRGVKKQVKWTALDIANAKRYMGATQLLREKAGYVYPEILSNRQHSSTSPETGIMDEHLEGLERLFI</sequence>
<evidence type="ECO:0000313" key="5">
    <source>
        <dbReference type="Proteomes" id="UP000258309"/>
    </source>
</evidence>
<comment type="caution">
    <text evidence="4">The sequence shown here is derived from an EMBL/GenBank/DDBJ whole genome shotgun (WGS) entry which is preliminary data.</text>
</comment>
<feature type="non-terminal residue" evidence="4">
    <location>
        <position position="526"/>
    </location>
</feature>
<dbReference type="Proteomes" id="UP000258309">
    <property type="component" value="Unassembled WGS sequence"/>
</dbReference>
<dbReference type="Gene3D" id="1.25.40.20">
    <property type="entry name" value="Ankyrin repeat-containing domain"/>
    <property type="match status" value="4"/>
</dbReference>
<dbReference type="GO" id="GO:0085020">
    <property type="term" value="P:protein K6-linked ubiquitination"/>
    <property type="evidence" value="ECO:0007669"/>
    <property type="project" value="TreeGrafter"/>
</dbReference>
<evidence type="ECO:0000256" key="2">
    <source>
        <dbReference type="ARBA" id="ARBA00023043"/>
    </source>
</evidence>
<evidence type="ECO:0000313" key="4">
    <source>
        <dbReference type="EMBL" id="RFU32189.1"/>
    </source>
</evidence>
<dbReference type="SUPFAM" id="SSF48403">
    <property type="entry name" value="Ankyrin repeat"/>
    <property type="match status" value="1"/>
</dbReference>
<dbReference type="Pfam" id="PF12796">
    <property type="entry name" value="Ank_2"/>
    <property type="match status" value="2"/>
</dbReference>
<dbReference type="Pfam" id="PF13637">
    <property type="entry name" value="Ank_4"/>
    <property type="match status" value="1"/>
</dbReference>
<feature type="repeat" description="ANK" evidence="3">
    <location>
        <begin position="166"/>
        <end position="198"/>
    </location>
</feature>
<feature type="repeat" description="ANK" evidence="3">
    <location>
        <begin position="370"/>
        <end position="402"/>
    </location>
</feature>
<dbReference type="SMART" id="SM00248">
    <property type="entry name" value="ANK"/>
    <property type="match status" value="10"/>
</dbReference>
<keyword evidence="2 3" id="KW-0040">ANK repeat</keyword>
<keyword evidence="5" id="KW-1185">Reference proteome</keyword>
<feature type="repeat" description="ANK" evidence="3">
    <location>
        <begin position="85"/>
        <end position="117"/>
    </location>
</feature>
<feature type="repeat" description="ANK" evidence="3">
    <location>
        <begin position="133"/>
        <end position="165"/>
    </location>
</feature>
<feature type="repeat" description="ANK" evidence="3">
    <location>
        <begin position="267"/>
        <end position="301"/>
    </location>
</feature>
<feature type="repeat" description="ANK" evidence="3">
    <location>
        <begin position="234"/>
        <end position="266"/>
    </location>
</feature>
<protein>
    <submittedName>
        <fullName evidence="4">Uncharacterized protein</fullName>
    </submittedName>
</protein>
<gene>
    <name evidence="4" type="ORF">B7463_g4179</name>
</gene>
<dbReference type="OrthoDB" id="20872at2759"/>
<evidence type="ECO:0000256" key="3">
    <source>
        <dbReference type="PROSITE-ProRule" id="PRU00023"/>
    </source>
</evidence>
<dbReference type="PRINTS" id="PR01415">
    <property type="entry name" value="ANKYRIN"/>
</dbReference>
<dbReference type="InterPro" id="IPR036770">
    <property type="entry name" value="Ankyrin_rpt-contain_sf"/>
</dbReference>
<dbReference type="AlphaFoldDB" id="A0A3E2HFL0"/>
<accession>A0A3E2HFL0</accession>
<dbReference type="STRING" id="5539.A0A3E2HFL0"/>
<proteinExistence type="predicted"/>
<keyword evidence="1" id="KW-0677">Repeat</keyword>
<name>A0A3E2HFL0_SCYLI</name>
<feature type="non-terminal residue" evidence="4">
    <location>
        <position position="1"/>
    </location>
</feature>
<dbReference type="Pfam" id="PF00023">
    <property type="entry name" value="Ank"/>
    <property type="match status" value="2"/>
</dbReference>
<evidence type="ECO:0000256" key="1">
    <source>
        <dbReference type="ARBA" id="ARBA00022737"/>
    </source>
</evidence>
<dbReference type="GO" id="GO:0004842">
    <property type="term" value="F:ubiquitin-protein transferase activity"/>
    <property type="evidence" value="ECO:0007669"/>
    <property type="project" value="TreeGrafter"/>
</dbReference>
<dbReference type="PANTHER" id="PTHR24171:SF10">
    <property type="entry name" value="ANKYRIN REPEAT DOMAIN-CONTAINING PROTEIN 29-LIKE"/>
    <property type="match status" value="1"/>
</dbReference>
<dbReference type="EMBL" id="NCSJ02000060">
    <property type="protein sequence ID" value="RFU32189.1"/>
    <property type="molecule type" value="Genomic_DNA"/>
</dbReference>
<dbReference type="PROSITE" id="PS50297">
    <property type="entry name" value="ANK_REP_REGION"/>
    <property type="match status" value="8"/>
</dbReference>
<feature type="repeat" description="ANK" evidence="3">
    <location>
        <begin position="337"/>
        <end position="369"/>
    </location>
</feature>
<feature type="repeat" description="ANK" evidence="3">
    <location>
        <begin position="201"/>
        <end position="233"/>
    </location>
</feature>